<dbReference type="InterPro" id="IPR000192">
    <property type="entry name" value="Aminotrans_V_dom"/>
</dbReference>
<dbReference type="InterPro" id="IPR020578">
    <property type="entry name" value="Aminotrans_V_PyrdxlP_BS"/>
</dbReference>
<evidence type="ECO:0000256" key="6">
    <source>
        <dbReference type="ARBA" id="ARBA00022898"/>
    </source>
</evidence>
<dbReference type="InterPro" id="IPR015424">
    <property type="entry name" value="PyrdxlP-dep_Trfase"/>
</dbReference>
<dbReference type="Gene3D" id="3.40.640.10">
    <property type="entry name" value="Type I PLP-dependent aspartate aminotransferase-like (Major domain)"/>
    <property type="match status" value="1"/>
</dbReference>
<evidence type="ECO:0000256" key="1">
    <source>
        <dbReference type="ARBA" id="ARBA00001933"/>
    </source>
</evidence>
<keyword evidence="4" id="KW-0808">Transferase</keyword>
<evidence type="ECO:0000313" key="12">
    <source>
        <dbReference type="EMBL" id="MFC4305488.1"/>
    </source>
</evidence>
<dbReference type="Pfam" id="PF00266">
    <property type="entry name" value="Aminotran_5"/>
    <property type="match status" value="1"/>
</dbReference>
<dbReference type="PANTHER" id="PTHR11601">
    <property type="entry name" value="CYSTEINE DESULFURYLASE FAMILY MEMBER"/>
    <property type="match status" value="1"/>
</dbReference>
<keyword evidence="6" id="KW-0663">Pyridoxal phosphate</keyword>
<dbReference type="InterPro" id="IPR015421">
    <property type="entry name" value="PyrdxlP-dep_Trfase_major"/>
</dbReference>
<keyword evidence="8" id="KW-0411">Iron-sulfur</keyword>
<dbReference type="EC" id="2.8.1.7" evidence="3"/>
<evidence type="ECO:0000256" key="4">
    <source>
        <dbReference type="ARBA" id="ARBA00022679"/>
    </source>
</evidence>
<reference evidence="13" key="1">
    <citation type="journal article" date="2019" name="Int. J. Syst. Evol. Microbiol.">
        <title>The Global Catalogue of Microorganisms (GCM) 10K type strain sequencing project: providing services to taxonomists for standard genome sequencing and annotation.</title>
        <authorList>
            <consortium name="The Broad Institute Genomics Platform"/>
            <consortium name="The Broad Institute Genome Sequencing Center for Infectious Disease"/>
            <person name="Wu L."/>
            <person name="Ma J."/>
        </authorList>
    </citation>
    <scope>NUCLEOTIDE SEQUENCE [LARGE SCALE GENOMIC DNA]</scope>
    <source>
        <strain evidence="13">CGMCC 4.1641</strain>
    </source>
</reference>
<evidence type="ECO:0000256" key="10">
    <source>
        <dbReference type="RuleBase" id="RU004504"/>
    </source>
</evidence>
<evidence type="ECO:0000256" key="8">
    <source>
        <dbReference type="ARBA" id="ARBA00023014"/>
    </source>
</evidence>
<keyword evidence="13" id="KW-1185">Reference proteome</keyword>
<evidence type="ECO:0000256" key="9">
    <source>
        <dbReference type="ARBA" id="ARBA00050776"/>
    </source>
</evidence>
<accession>A0ABV8SD39</accession>
<protein>
    <recommendedName>
        <fullName evidence="3">cysteine desulfurase</fullName>
        <ecNumber evidence="3">2.8.1.7</ecNumber>
    </recommendedName>
</protein>
<evidence type="ECO:0000256" key="5">
    <source>
        <dbReference type="ARBA" id="ARBA00022723"/>
    </source>
</evidence>
<evidence type="ECO:0000256" key="2">
    <source>
        <dbReference type="ARBA" id="ARBA00006490"/>
    </source>
</evidence>
<name>A0ABV8SD39_9BACL</name>
<comment type="catalytic activity">
    <reaction evidence="9">
        <text>(sulfur carrier)-H + L-cysteine = (sulfur carrier)-SH + L-alanine</text>
        <dbReference type="Rhea" id="RHEA:43892"/>
        <dbReference type="Rhea" id="RHEA-COMP:14737"/>
        <dbReference type="Rhea" id="RHEA-COMP:14739"/>
        <dbReference type="ChEBI" id="CHEBI:29917"/>
        <dbReference type="ChEBI" id="CHEBI:35235"/>
        <dbReference type="ChEBI" id="CHEBI:57972"/>
        <dbReference type="ChEBI" id="CHEBI:64428"/>
        <dbReference type="EC" id="2.8.1.7"/>
    </reaction>
</comment>
<dbReference type="InterPro" id="IPR015422">
    <property type="entry name" value="PyrdxlP-dep_Trfase_small"/>
</dbReference>
<sequence length="381" mass="40583">MSLIYFDHSATTPMHPAAIQAYIDAASAGPSNPSSLHAPGRAARERISRARDLFADLLKASPAELVFTGSGTESDNSALFGAALAQRKRGRNGVVTTAVEHHAVLNACRRLEEQGFDLTVLPVDEFGRVRPEEARAAIGETTAVVSVMAANNETGTLQPYAEIGEWARRHGALMHVDAVQAIGYESFDLKELPIDLLSVSAHKVNGPQGVGLLYVRKGIPFVPLLLGGSQERSRRAGTENVAGIAAFAAAAEIAYAERQSRWTHAEGMRNETLDQLTRQLGPDRFIVNGHPDHRLPHVLNASFPGISSESMLMNLDLAGVAASGGSACNSGSLKPSHVLTAMNLSADRIATAVRFSFGLGNTKEEAEKMAKIIATISARYA</sequence>
<keyword evidence="7" id="KW-0408">Iron</keyword>
<gene>
    <name evidence="12" type="ORF">ACFO1S_18825</name>
</gene>
<evidence type="ECO:0000256" key="3">
    <source>
        <dbReference type="ARBA" id="ARBA00012239"/>
    </source>
</evidence>
<dbReference type="InterPro" id="IPR016454">
    <property type="entry name" value="Cysteine_dSase"/>
</dbReference>
<comment type="cofactor">
    <cofactor evidence="1 10">
        <name>pyridoxal 5'-phosphate</name>
        <dbReference type="ChEBI" id="CHEBI:597326"/>
    </cofactor>
</comment>
<dbReference type="Proteomes" id="UP001595755">
    <property type="component" value="Unassembled WGS sequence"/>
</dbReference>
<dbReference type="PIRSF" id="PIRSF005572">
    <property type="entry name" value="NifS"/>
    <property type="match status" value="1"/>
</dbReference>
<dbReference type="Gene3D" id="1.10.260.50">
    <property type="match status" value="1"/>
</dbReference>
<dbReference type="PROSITE" id="PS00595">
    <property type="entry name" value="AA_TRANSFER_CLASS_5"/>
    <property type="match status" value="1"/>
</dbReference>
<evidence type="ECO:0000256" key="7">
    <source>
        <dbReference type="ARBA" id="ARBA00023004"/>
    </source>
</evidence>
<evidence type="ECO:0000313" key="13">
    <source>
        <dbReference type="Proteomes" id="UP001595755"/>
    </source>
</evidence>
<dbReference type="PANTHER" id="PTHR11601:SF34">
    <property type="entry name" value="CYSTEINE DESULFURASE"/>
    <property type="match status" value="1"/>
</dbReference>
<dbReference type="SUPFAM" id="SSF53383">
    <property type="entry name" value="PLP-dependent transferases"/>
    <property type="match status" value="1"/>
</dbReference>
<feature type="domain" description="Aminotransferase class V" evidence="11">
    <location>
        <begin position="4"/>
        <end position="368"/>
    </location>
</feature>
<keyword evidence="5" id="KW-0479">Metal-binding</keyword>
<comment type="caution">
    <text evidence="12">The sequence shown here is derived from an EMBL/GenBank/DDBJ whole genome shotgun (WGS) entry which is preliminary data.</text>
</comment>
<evidence type="ECO:0000259" key="11">
    <source>
        <dbReference type="Pfam" id="PF00266"/>
    </source>
</evidence>
<proteinExistence type="inferred from homology"/>
<dbReference type="Gene3D" id="3.90.1150.10">
    <property type="entry name" value="Aspartate Aminotransferase, domain 1"/>
    <property type="match status" value="1"/>
</dbReference>
<organism evidence="12 13">
    <name type="scientific">Cohnella boryungensis</name>
    <dbReference type="NCBI Taxonomy" id="768479"/>
    <lineage>
        <taxon>Bacteria</taxon>
        <taxon>Bacillati</taxon>
        <taxon>Bacillota</taxon>
        <taxon>Bacilli</taxon>
        <taxon>Bacillales</taxon>
        <taxon>Paenibacillaceae</taxon>
        <taxon>Cohnella</taxon>
    </lineage>
</organism>
<dbReference type="RefSeq" id="WP_204601098.1">
    <property type="nucleotide sequence ID" value="NZ_JBHSED010000040.1"/>
</dbReference>
<comment type="similarity">
    <text evidence="2">Belongs to the class-V pyridoxal-phosphate-dependent aminotransferase family. NifS/IscS subfamily.</text>
</comment>
<dbReference type="EMBL" id="JBHSED010000040">
    <property type="protein sequence ID" value="MFC4305488.1"/>
    <property type="molecule type" value="Genomic_DNA"/>
</dbReference>